<sequence>MAVNVLVLDKKDSPKLMVWSGKGQISGWK</sequence>
<dbReference type="AlphaFoldDB" id="T1KX83"/>
<dbReference type="HOGENOM" id="CLU_3411031_0_0_1"/>
<organism evidence="1 2">
    <name type="scientific">Tetranychus urticae</name>
    <name type="common">Two-spotted spider mite</name>
    <dbReference type="NCBI Taxonomy" id="32264"/>
    <lineage>
        <taxon>Eukaryota</taxon>
        <taxon>Metazoa</taxon>
        <taxon>Ecdysozoa</taxon>
        <taxon>Arthropoda</taxon>
        <taxon>Chelicerata</taxon>
        <taxon>Arachnida</taxon>
        <taxon>Acari</taxon>
        <taxon>Acariformes</taxon>
        <taxon>Trombidiformes</taxon>
        <taxon>Prostigmata</taxon>
        <taxon>Eleutherengona</taxon>
        <taxon>Raphignathae</taxon>
        <taxon>Tetranychoidea</taxon>
        <taxon>Tetranychidae</taxon>
        <taxon>Tetranychus</taxon>
    </lineage>
</organism>
<dbReference type="EnsemblMetazoa" id="tetur25g01470.1">
    <property type="protein sequence ID" value="tetur25g01470.1"/>
    <property type="gene ID" value="tetur25g01470"/>
</dbReference>
<reference evidence="2" key="1">
    <citation type="submission" date="2011-08" db="EMBL/GenBank/DDBJ databases">
        <authorList>
            <person name="Rombauts S."/>
        </authorList>
    </citation>
    <scope>NUCLEOTIDE SEQUENCE</scope>
    <source>
        <strain evidence="2">London</strain>
    </source>
</reference>
<evidence type="ECO:0000313" key="2">
    <source>
        <dbReference type="Proteomes" id="UP000015104"/>
    </source>
</evidence>
<protein>
    <submittedName>
        <fullName evidence="1">Uncharacterized protein</fullName>
    </submittedName>
</protein>
<keyword evidence="2" id="KW-1185">Reference proteome</keyword>
<name>T1KX83_TETUR</name>
<dbReference type="EMBL" id="CAEY01000676">
    <property type="status" value="NOT_ANNOTATED_CDS"/>
    <property type="molecule type" value="Genomic_DNA"/>
</dbReference>
<accession>T1KX83</accession>
<dbReference type="Proteomes" id="UP000015104">
    <property type="component" value="Unassembled WGS sequence"/>
</dbReference>
<proteinExistence type="predicted"/>
<reference evidence="1" key="2">
    <citation type="submission" date="2015-06" db="UniProtKB">
        <authorList>
            <consortium name="EnsemblMetazoa"/>
        </authorList>
    </citation>
    <scope>IDENTIFICATION</scope>
</reference>
<evidence type="ECO:0000313" key="1">
    <source>
        <dbReference type="EnsemblMetazoa" id="tetur25g01470.1"/>
    </source>
</evidence>